<dbReference type="EMBL" id="GEDC01026931">
    <property type="protein sequence ID" value="JAS10367.1"/>
    <property type="molecule type" value="Transcribed_RNA"/>
</dbReference>
<dbReference type="PANTHER" id="PTHR34105:SF1">
    <property type="entry name" value="PROLINE-, GLUTAMIC ACID- AND LEUCINE-RICH PROTEIN 1"/>
    <property type="match status" value="1"/>
</dbReference>
<accession>A0A1B6CA54</accession>
<dbReference type="PANTHER" id="PTHR34105">
    <property type="entry name" value="PROLINE-, GLUTAMIC ACID- AND LEUCINE-RICH PROTEIN 1"/>
    <property type="match status" value="1"/>
</dbReference>
<sequence length="684" mass="77180">MSTEIIKSFLENLNFALGLDECLFNHFVEICSEYGVFNVQENSGKLISRAINSTFNNSKDHKYKGLILLKKYLPNCTSEIISSHVLKWLSVCHKLINRIDFKYTSLAADVFALLLEKSYKFADVSKDIGKQIIPNFINSIVNHENCDPKESLSILSCVEICMKYYSGPSFSQKEKILNILIKSLDSELVVVQKAAECISLVPSLGGGGKQGINYRTSWSQQHESLVYKLHLILDTLFENIVETQNFVMQPEIEDNPLTIKLPPTPSIDSLENALTLTRRFCGIIECLTQMHLKEYCALKQLKTNLILDLVYRGLAVTPASVQPQASIEASYLISVLPNIHIALLQLLESFILCLGKNILSESDFICKILTTVIKKCTLIEDWPHTLNKPFRNQRIAAYRCLRTWIAVAGSGSNVHNSGEELIPSILSDIYFKNQTVTLSIHTDTVKHEKEKSIGNGPDKSGDIHSIKLICIEALIVLEVIISSIGDLLKLNLVKTVEDAVLQIFTEMIGGSLDIPIPYSDAQCRVYLYKLLLSLSTLHGTTKYVFTIFSAGLNDESTEVRLQCQHALFTLDQIFSPPGPSIKFSKEIEVDKKWTITKNFDSVVFQTKEILQSSLNDFPECNILVTIPDPTNVKKRASNKQLKNNFENFAIDHSKSEHIDEDYYYEDNNISESRPYFNDDDDDDD</sequence>
<dbReference type="InterPro" id="IPR016024">
    <property type="entry name" value="ARM-type_fold"/>
</dbReference>
<feature type="non-terminal residue" evidence="1">
    <location>
        <position position="684"/>
    </location>
</feature>
<dbReference type="SUPFAM" id="SSF48371">
    <property type="entry name" value="ARM repeat"/>
    <property type="match status" value="1"/>
</dbReference>
<proteinExistence type="predicted"/>
<evidence type="ECO:0000313" key="1">
    <source>
        <dbReference type="EMBL" id="JAS10367.1"/>
    </source>
</evidence>
<dbReference type="GO" id="GO:0006364">
    <property type="term" value="P:rRNA processing"/>
    <property type="evidence" value="ECO:0007669"/>
    <property type="project" value="TreeGrafter"/>
</dbReference>
<name>A0A1B6CA54_9HEMI</name>
<dbReference type="GO" id="GO:0005634">
    <property type="term" value="C:nucleus"/>
    <property type="evidence" value="ECO:0007669"/>
    <property type="project" value="TreeGrafter"/>
</dbReference>
<reference evidence="1" key="1">
    <citation type="submission" date="2015-12" db="EMBL/GenBank/DDBJ databases">
        <title>De novo transcriptome assembly of four potential Pierce s Disease insect vectors from Arizona vineyards.</title>
        <authorList>
            <person name="Tassone E.E."/>
        </authorList>
    </citation>
    <scope>NUCLEOTIDE SEQUENCE</scope>
</reference>
<organism evidence="1">
    <name type="scientific">Clastoptera arizonana</name>
    <name type="common">Arizona spittle bug</name>
    <dbReference type="NCBI Taxonomy" id="38151"/>
    <lineage>
        <taxon>Eukaryota</taxon>
        <taxon>Metazoa</taxon>
        <taxon>Ecdysozoa</taxon>
        <taxon>Arthropoda</taxon>
        <taxon>Hexapoda</taxon>
        <taxon>Insecta</taxon>
        <taxon>Pterygota</taxon>
        <taxon>Neoptera</taxon>
        <taxon>Paraneoptera</taxon>
        <taxon>Hemiptera</taxon>
        <taxon>Auchenorrhyncha</taxon>
        <taxon>Cercopoidea</taxon>
        <taxon>Clastopteridae</taxon>
        <taxon>Clastoptera</taxon>
    </lineage>
</organism>
<protein>
    <recommendedName>
        <fullName evidence="2">Pre-rRNA-processing protein RIX1 N-terminal domain-containing protein</fullName>
    </recommendedName>
</protein>
<gene>
    <name evidence="1" type="ORF">g.33552</name>
</gene>
<evidence type="ECO:0008006" key="2">
    <source>
        <dbReference type="Google" id="ProtNLM"/>
    </source>
</evidence>
<dbReference type="AlphaFoldDB" id="A0A1B6CA54"/>